<comment type="caution">
    <text evidence="1">The sequence shown here is derived from an EMBL/GenBank/DDBJ whole genome shotgun (WGS) entry which is preliminary data.</text>
</comment>
<proteinExistence type="predicted"/>
<dbReference type="Proteomes" id="UP000789366">
    <property type="component" value="Unassembled WGS sequence"/>
</dbReference>
<name>A0ACA9N9Y4_9GLOM</name>
<evidence type="ECO:0000313" key="2">
    <source>
        <dbReference type="Proteomes" id="UP000789366"/>
    </source>
</evidence>
<reference evidence="1" key="1">
    <citation type="submission" date="2021-06" db="EMBL/GenBank/DDBJ databases">
        <authorList>
            <person name="Kallberg Y."/>
            <person name="Tangrot J."/>
            <person name="Rosling A."/>
        </authorList>
    </citation>
    <scope>NUCLEOTIDE SEQUENCE</scope>
    <source>
        <strain evidence="1">28 12/20/2015</strain>
    </source>
</reference>
<gene>
    <name evidence="1" type="ORF">SPELUC_LOCUS8584</name>
</gene>
<organism evidence="1 2">
    <name type="scientific">Cetraspora pellucida</name>
    <dbReference type="NCBI Taxonomy" id="1433469"/>
    <lineage>
        <taxon>Eukaryota</taxon>
        <taxon>Fungi</taxon>
        <taxon>Fungi incertae sedis</taxon>
        <taxon>Mucoromycota</taxon>
        <taxon>Glomeromycotina</taxon>
        <taxon>Glomeromycetes</taxon>
        <taxon>Diversisporales</taxon>
        <taxon>Gigasporaceae</taxon>
        <taxon>Cetraspora</taxon>
    </lineage>
</organism>
<dbReference type="EMBL" id="CAJVPW010013064">
    <property type="protein sequence ID" value="CAG8641417.1"/>
    <property type="molecule type" value="Genomic_DNA"/>
</dbReference>
<protein>
    <submittedName>
        <fullName evidence="1">11183_t:CDS:1</fullName>
    </submittedName>
</protein>
<evidence type="ECO:0000313" key="1">
    <source>
        <dbReference type="EMBL" id="CAG8641417.1"/>
    </source>
</evidence>
<keyword evidence="2" id="KW-1185">Reference proteome</keyword>
<feature type="non-terminal residue" evidence="1">
    <location>
        <position position="1"/>
    </location>
</feature>
<sequence>NSLRDINSNVYGSIEQQNLSISSFNCISDIQNFESIEEQDDVGFFDHSDHSDSQSNTSDKQSDLSDITNVDISEYAEYDDLHAGKPKEPEDIYQEFPSEEYAEFMHI</sequence>
<accession>A0ACA9N9Y4</accession>